<dbReference type="SMART" id="SM00864">
    <property type="entry name" value="Tubulin"/>
    <property type="match status" value="1"/>
</dbReference>
<accession>A0ABQ4KA88</accession>
<reference evidence="4 5" key="1">
    <citation type="submission" date="2021-03" db="EMBL/GenBank/DDBJ databases">
        <title>Antimicrobial resistance genes in bacteria isolated from Japanese honey, and their potential for conferring macrolide and lincosamide resistance in the American foulbrood pathogen Paenibacillus larvae.</title>
        <authorList>
            <person name="Okamoto M."/>
            <person name="Kumagai M."/>
            <person name="Kanamori H."/>
            <person name="Takamatsu D."/>
        </authorList>
    </citation>
    <scope>NUCLEOTIDE SEQUENCE [LARGE SCALE GENOMIC DNA]</scope>
    <source>
        <strain evidence="4 5">J1TS3</strain>
    </source>
</reference>
<dbReference type="PROSITE" id="PS00227">
    <property type="entry name" value="TUBULIN"/>
    <property type="match status" value="1"/>
</dbReference>
<dbReference type="InterPro" id="IPR003008">
    <property type="entry name" value="Tubulin_FtsZ_GTPase"/>
</dbReference>
<sequence>MFACVGIGQAGNNIADEFVKAGFPSLAINFSKSDLSSLEHVKDKLNLVGSEGVGKQRSRAIGLMKNNWESTVEFIKKNFSQPSIEVILIVFSTAGGTGSGISPFISEILQEKMPDKTIVVCPILPDTSEFVGNQVNTQEALDQLSQLDICTIPIDNHSIANKNEKKLPKNLLYKEINNQFTSLFIKLSDYTGKSSKIGVLDKRDLRQLFSTKGIMIISETNLYDISNLNLESSHFIKKIQKSWNDNIFTPIQYDQLIRAGIIFDGNLKFMEYLRYDKLFKVFSHPPIELFEGYYDEGNGKLISILSGLNWIYERVKEIDFTIENQRKSLQNVNHSVYKSKHLNKQSLLESITANKNTEKPKSRSVTDILNKYAR</sequence>
<evidence type="ECO:0000256" key="2">
    <source>
        <dbReference type="ARBA" id="ARBA00023134"/>
    </source>
</evidence>
<protein>
    <recommendedName>
        <fullName evidence="3">Tubulin/FtsZ GTPase domain-containing protein</fullName>
    </recommendedName>
</protein>
<evidence type="ECO:0000313" key="4">
    <source>
        <dbReference type="EMBL" id="GIN22643.1"/>
    </source>
</evidence>
<evidence type="ECO:0000313" key="5">
    <source>
        <dbReference type="Proteomes" id="UP000680279"/>
    </source>
</evidence>
<feature type="domain" description="Tubulin/FtsZ GTPase" evidence="3">
    <location>
        <begin position="1"/>
        <end position="192"/>
    </location>
</feature>
<dbReference type="RefSeq" id="WP_212963754.1">
    <property type="nucleotide sequence ID" value="NZ_BOQT01000018.1"/>
</dbReference>
<evidence type="ECO:0000256" key="1">
    <source>
        <dbReference type="ARBA" id="ARBA00022741"/>
    </source>
</evidence>
<dbReference type="Proteomes" id="UP000680279">
    <property type="component" value="Unassembled WGS sequence"/>
</dbReference>
<gene>
    <name evidence="4" type="ORF">J1TS3_37770</name>
</gene>
<evidence type="ECO:0000259" key="3">
    <source>
        <dbReference type="SMART" id="SM00864"/>
    </source>
</evidence>
<dbReference type="SUPFAM" id="SSF52490">
    <property type="entry name" value="Tubulin nucleotide-binding domain-like"/>
    <property type="match status" value="1"/>
</dbReference>
<proteinExistence type="predicted"/>
<dbReference type="InterPro" id="IPR036525">
    <property type="entry name" value="Tubulin/FtsZ_GTPase_sf"/>
</dbReference>
<dbReference type="Pfam" id="PF00091">
    <property type="entry name" value="Tubulin"/>
    <property type="match status" value="1"/>
</dbReference>
<keyword evidence="2" id="KW-0342">GTP-binding</keyword>
<keyword evidence="5" id="KW-1185">Reference proteome</keyword>
<comment type="caution">
    <text evidence="4">The sequence shown here is derived from an EMBL/GenBank/DDBJ whole genome shotgun (WGS) entry which is preliminary data.</text>
</comment>
<dbReference type="EMBL" id="BOQT01000018">
    <property type="protein sequence ID" value="GIN22643.1"/>
    <property type="molecule type" value="Genomic_DNA"/>
</dbReference>
<name>A0ABQ4KA88_9BACI</name>
<organism evidence="4 5">
    <name type="scientific">Siminovitchia fordii</name>
    <dbReference type="NCBI Taxonomy" id="254759"/>
    <lineage>
        <taxon>Bacteria</taxon>
        <taxon>Bacillati</taxon>
        <taxon>Bacillota</taxon>
        <taxon>Bacilli</taxon>
        <taxon>Bacillales</taxon>
        <taxon>Bacillaceae</taxon>
        <taxon>Siminovitchia</taxon>
    </lineage>
</organism>
<dbReference type="Gene3D" id="3.40.50.1440">
    <property type="entry name" value="Tubulin/FtsZ, GTPase domain"/>
    <property type="match status" value="1"/>
</dbReference>
<dbReference type="InterPro" id="IPR017975">
    <property type="entry name" value="Tubulin_CS"/>
</dbReference>
<keyword evidence="1" id="KW-0547">Nucleotide-binding</keyword>